<evidence type="ECO:0000313" key="1">
    <source>
        <dbReference type="EMBL" id="KXG26735.1"/>
    </source>
</evidence>
<protein>
    <submittedName>
        <fullName evidence="1">Uncharacterized protein</fullName>
    </submittedName>
</protein>
<evidence type="ECO:0000313" key="2">
    <source>
        <dbReference type="Proteomes" id="UP000000768"/>
    </source>
</evidence>
<feature type="non-terminal residue" evidence="1">
    <location>
        <position position="66"/>
    </location>
</feature>
<name>A0A1B6PM36_SORBI</name>
<reference evidence="1 2" key="1">
    <citation type="journal article" date="2009" name="Nature">
        <title>The Sorghum bicolor genome and the diversification of grasses.</title>
        <authorList>
            <person name="Paterson A.H."/>
            <person name="Bowers J.E."/>
            <person name="Bruggmann R."/>
            <person name="Dubchak I."/>
            <person name="Grimwood J."/>
            <person name="Gundlach H."/>
            <person name="Haberer G."/>
            <person name="Hellsten U."/>
            <person name="Mitros T."/>
            <person name="Poliakov A."/>
            <person name="Schmutz J."/>
            <person name="Spannagl M."/>
            <person name="Tang H."/>
            <person name="Wang X."/>
            <person name="Wicker T."/>
            <person name="Bharti A.K."/>
            <person name="Chapman J."/>
            <person name="Feltus F.A."/>
            <person name="Gowik U."/>
            <person name="Grigoriev I.V."/>
            <person name="Lyons E."/>
            <person name="Maher C.A."/>
            <person name="Martis M."/>
            <person name="Narechania A."/>
            <person name="Otillar R.P."/>
            <person name="Penning B.W."/>
            <person name="Salamov A.A."/>
            <person name="Wang Y."/>
            <person name="Zhang L."/>
            <person name="Carpita N.C."/>
            <person name="Freeling M."/>
            <person name="Gingle A.R."/>
            <person name="Hash C.T."/>
            <person name="Keller B."/>
            <person name="Klein P."/>
            <person name="Kresovich S."/>
            <person name="McCann M.C."/>
            <person name="Ming R."/>
            <person name="Peterson D.G."/>
            <person name="Mehboob-ur-Rahman"/>
            <person name="Ware D."/>
            <person name="Westhoff P."/>
            <person name="Mayer K.F."/>
            <person name="Messing J."/>
            <person name="Rokhsar D.S."/>
        </authorList>
    </citation>
    <scope>NUCLEOTIDE SEQUENCE [LARGE SCALE GENOMIC DNA]</scope>
    <source>
        <strain evidence="2">cv. BTx623</strain>
    </source>
</reference>
<sequence length="66" mass="7660">ILRIYYYQNENSTAELRARVIQSQFLSVSLWGHPKRAPRRCDLFYGACKPIPEIHWSKLALVGNAI</sequence>
<gene>
    <name evidence="1" type="ORF">SORBI_3006G150500</name>
</gene>
<dbReference type="Gramene" id="KXG26735">
    <property type="protein sequence ID" value="KXG26735"/>
    <property type="gene ID" value="SORBI_3006G150500"/>
</dbReference>
<dbReference type="AlphaFoldDB" id="A0A1B6PM36"/>
<dbReference type="EMBL" id="CM000765">
    <property type="protein sequence ID" value="KXG26735.1"/>
    <property type="molecule type" value="Genomic_DNA"/>
</dbReference>
<accession>A0A1B6PM36</accession>
<dbReference type="Proteomes" id="UP000000768">
    <property type="component" value="Chromosome 6"/>
</dbReference>
<organism evidence="1 2">
    <name type="scientific">Sorghum bicolor</name>
    <name type="common">Sorghum</name>
    <name type="synonym">Sorghum vulgare</name>
    <dbReference type="NCBI Taxonomy" id="4558"/>
    <lineage>
        <taxon>Eukaryota</taxon>
        <taxon>Viridiplantae</taxon>
        <taxon>Streptophyta</taxon>
        <taxon>Embryophyta</taxon>
        <taxon>Tracheophyta</taxon>
        <taxon>Spermatophyta</taxon>
        <taxon>Magnoliopsida</taxon>
        <taxon>Liliopsida</taxon>
        <taxon>Poales</taxon>
        <taxon>Poaceae</taxon>
        <taxon>PACMAD clade</taxon>
        <taxon>Panicoideae</taxon>
        <taxon>Andropogonodae</taxon>
        <taxon>Andropogoneae</taxon>
        <taxon>Sorghinae</taxon>
        <taxon>Sorghum</taxon>
    </lineage>
</organism>
<proteinExistence type="predicted"/>
<dbReference type="InParanoid" id="A0A1B6PM36"/>
<keyword evidence="2" id="KW-1185">Reference proteome</keyword>
<reference evidence="2" key="2">
    <citation type="journal article" date="2018" name="Plant J.">
        <title>The Sorghum bicolor reference genome: improved assembly, gene annotations, a transcriptome atlas, and signatures of genome organization.</title>
        <authorList>
            <person name="McCormick R.F."/>
            <person name="Truong S.K."/>
            <person name="Sreedasyam A."/>
            <person name="Jenkins J."/>
            <person name="Shu S."/>
            <person name="Sims D."/>
            <person name="Kennedy M."/>
            <person name="Amirebrahimi M."/>
            <person name="Weers B.D."/>
            <person name="McKinley B."/>
            <person name="Mattison A."/>
            <person name="Morishige D.T."/>
            <person name="Grimwood J."/>
            <person name="Schmutz J."/>
            <person name="Mullet J.E."/>
        </authorList>
    </citation>
    <scope>NUCLEOTIDE SEQUENCE [LARGE SCALE GENOMIC DNA]</scope>
    <source>
        <strain evidence="2">cv. BTx623</strain>
    </source>
</reference>